<evidence type="ECO:0000256" key="4">
    <source>
        <dbReference type="SAM" id="MobiDB-lite"/>
    </source>
</evidence>
<protein>
    <submittedName>
        <fullName evidence="8">Cell division protein FtsI/penicillin-binding protein 2</fullName>
    </submittedName>
</protein>
<dbReference type="Proteomes" id="UP000273154">
    <property type="component" value="Chromosome"/>
</dbReference>
<organism evidence="8 9">
    <name type="scientific">Parolsenella catena</name>
    <dbReference type="NCBI Taxonomy" id="2003188"/>
    <lineage>
        <taxon>Bacteria</taxon>
        <taxon>Bacillati</taxon>
        <taxon>Actinomycetota</taxon>
        <taxon>Coriobacteriia</taxon>
        <taxon>Coriobacteriales</taxon>
        <taxon>Atopobiaceae</taxon>
        <taxon>Parolsenella</taxon>
    </lineage>
</organism>
<dbReference type="SUPFAM" id="SSF56601">
    <property type="entry name" value="beta-lactamase/transpeptidase-like"/>
    <property type="match status" value="1"/>
</dbReference>
<accession>A0A3G9KAJ4</accession>
<feature type="region of interest" description="Disordered" evidence="4">
    <location>
        <begin position="1"/>
        <end position="39"/>
    </location>
</feature>
<feature type="domain" description="Penicillin-binding protein transpeptidase" evidence="6">
    <location>
        <begin position="281"/>
        <end position="578"/>
    </location>
</feature>
<keyword evidence="8" id="KW-0132">Cell division</keyword>
<evidence type="ECO:0000313" key="8">
    <source>
        <dbReference type="EMBL" id="BBH50045.1"/>
    </source>
</evidence>
<dbReference type="InterPro" id="IPR001460">
    <property type="entry name" value="PCN-bd_Tpept"/>
</dbReference>
<keyword evidence="5" id="KW-1133">Transmembrane helix</keyword>
<dbReference type="Gene3D" id="3.90.1310.10">
    <property type="entry name" value="Penicillin-binding protein 2a (Domain 2)"/>
    <property type="match status" value="1"/>
</dbReference>
<dbReference type="EMBL" id="AP019367">
    <property type="protein sequence ID" value="BBH50045.1"/>
    <property type="molecule type" value="Genomic_DNA"/>
</dbReference>
<keyword evidence="5" id="KW-0812">Transmembrane</keyword>
<evidence type="ECO:0000256" key="1">
    <source>
        <dbReference type="ARBA" id="ARBA00004370"/>
    </source>
</evidence>
<dbReference type="GO" id="GO:0071555">
    <property type="term" value="P:cell wall organization"/>
    <property type="evidence" value="ECO:0007669"/>
    <property type="project" value="TreeGrafter"/>
</dbReference>
<evidence type="ECO:0000313" key="9">
    <source>
        <dbReference type="Proteomes" id="UP000273154"/>
    </source>
</evidence>
<dbReference type="Gene3D" id="3.30.450.330">
    <property type="match status" value="1"/>
</dbReference>
<dbReference type="Pfam" id="PF03717">
    <property type="entry name" value="PBP_dimer"/>
    <property type="match status" value="1"/>
</dbReference>
<evidence type="ECO:0000256" key="5">
    <source>
        <dbReference type="SAM" id="Phobius"/>
    </source>
</evidence>
<evidence type="ECO:0000259" key="7">
    <source>
        <dbReference type="Pfam" id="PF03717"/>
    </source>
</evidence>
<reference evidence="9" key="1">
    <citation type="submission" date="2018-11" db="EMBL/GenBank/DDBJ databases">
        <title>Comparative genomics of Parolsenella catena and Libanicoccus massiliensis: Reclassification of Libanicoccus massiliensis as Parolsenella massiliensis comb. nov.</title>
        <authorList>
            <person name="Sakamoto M."/>
            <person name="Ikeyama N."/>
            <person name="Murakami T."/>
            <person name="Mori H."/>
            <person name="Yuki M."/>
            <person name="Ohkuma M."/>
        </authorList>
    </citation>
    <scope>NUCLEOTIDE SEQUENCE [LARGE SCALE GENOMIC DNA]</scope>
    <source>
        <strain evidence="9">JCM 31932</strain>
    </source>
</reference>
<dbReference type="KEGG" id="pcat:Pcatena_06320"/>
<keyword evidence="3 5" id="KW-0472">Membrane</keyword>
<keyword evidence="8" id="KW-0131">Cell cycle</keyword>
<dbReference type="Pfam" id="PF00905">
    <property type="entry name" value="Transpeptidase"/>
    <property type="match status" value="1"/>
</dbReference>
<dbReference type="OrthoDB" id="9789078at2"/>
<feature type="domain" description="Penicillin-binding protein dimerisation" evidence="7">
    <location>
        <begin position="87"/>
        <end position="235"/>
    </location>
</feature>
<sequence length="591" mass="61920">MNSRDTRRGSSRRNTSQRRPRQTSSYDEERRRRSRGGAGEVAGGRRLPLVVIALLAVVAARLVWLQVIDAPRLSARADAMSTTNVAILAKRGTIYDRNGNVLATSVECRTLYCNPSAVGDKNAAAQVLADKLGGQASDYLPTLSQDTTFAYLKRQVDTDVATDVISTLASKDIEGVYTLADVKRVYPYGATAGQVLGFIGTDGHGLSGLELQYDDVLSGTDGEMLVERGRDGSPVAGGASEIHEATDGTDIIVSLDVNVQRVAEEQLTQAMDDTEAKSGNVIVTQPGTGEILAACSWPLFDPTDSSTLTNDALKLMSVSDSYEPGSTFKTLTMAIGYDTGTINKSSTFSVPAQVKVGDDTVTDVDGRDYMMDMTPTEIMRRSSNTGAALVGQAIGADKFAAGIAALGIGQKTGIDFPGESAGIVPSRDEYTGATTGAAAFGQGIAFPSIQLVRAIGAIANKGTLVTPHFLVQKGSEKADWGQGQQAISSEACESVIGDLREVVLEGTGQEAQVAGYDVVGKTGTGQQALDTGGYLDDSYLSSFIGFANGDDAQVLCYVGLYGTAQHGSAACAPFSAIMSEALTDLSVPTQN</sequence>
<feature type="compositionally biased region" description="Basic residues" evidence="4">
    <location>
        <begin position="9"/>
        <end position="21"/>
    </location>
</feature>
<evidence type="ECO:0000259" key="6">
    <source>
        <dbReference type="Pfam" id="PF00905"/>
    </source>
</evidence>
<dbReference type="AlphaFoldDB" id="A0A3G9KAJ4"/>
<dbReference type="GO" id="GO:0008658">
    <property type="term" value="F:penicillin binding"/>
    <property type="evidence" value="ECO:0007669"/>
    <property type="project" value="InterPro"/>
</dbReference>
<comment type="similarity">
    <text evidence="2">Belongs to the transpeptidase family.</text>
</comment>
<dbReference type="GO" id="GO:0005886">
    <property type="term" value="C:plasma membrane"/>
    <property type="evidence" value="ECO:0007669"/>
    <property type="project" value="TreeGrafter"/>
</dbReference>
<evidence type="ECO:0000256" key="2">
    <source>
        <dbReference type="ARBA" id="ARBA00007171"/>
    </source>
</evidence>
<keyword evidence="9" id="KW-1185">Reference proteome</keyword>
<feature type="transmembrane region" description="Helical" evidence="5">
    <location>
        <begin position="47"/>
        <end position="67"/>
    </location>
</feature>
<dbReference type="PANTHER" id="PTHR30627:SF1">
    <property type="entry name" value="PEPTIDOGLYCAN D,D-TRANSPEPTIDASE FTSI"/>
    <property type="match status" value="1"/>
</dbReference>
<dbReference type="PANTHER" id="PTHR30627">
    <property type="entry name" value="PEPTIDOGLYCAN D,D-TRANSPEPTIDASE"/>
    <property type="match status" value="1"/>
</dbReference>
<dbReference type="Gene3D" id="3.40.710.10">
    <property type="entry name" value="DD-peptidase/beta-lactamase superfamily"/>
    <property type="match status" value="1"/>
</dbReference>
<evidence type="ECO:0000256" key="3">
    <source>
        <dbReference type="ARBA" id="ARBA00023136"/>
    </source>
</evidence>
<gene>
    <name evidence="8" type="primary">ftsI</name>
    <name evidence="8" type="ORF">Pcatena_06320</name>
</gene>
<proteinExistence type="inferred from homology"/>
<dbReference type="InterPro" id="IPR036138">
    <property type="entry name" value="PBP_dimer_sf"/>
</dbReference>
<comment type="subcellular location">
    <subcellularLocation>
        <location evidence="1">Membrane</location>
    </subcellularLocation>
</comment>
<dbReference type="InterPro" id="IPR012338">
    <property type="entry name" value="Beta-lactam/transpept-like"/>
</dbReference>
<dbReference type="GeneID" id="88848762"/>
<name>A0A3G9KAJ4_9ACTN</name>
<dbReference type="GO" id="GO:0051301">
    <property type="term" value="P:cell division"/>
    <property type="evidence" value="ECO:0007669"/>
    <property type="project" value="UniProtKB-KW"/>
</dbReference>
<dbReference type="RefSeq" id="WP_126421560.1">
    <property type="nucleotide sequence ID" value="NZ_AP019367.1"/>
</dbReference>
<dbReference type="InterPro" id="IPR050515">
    <property type="entry name" value="Beta-lactam/transpept"/>
</dbReference>
<dbReference type="SUPFAM" id="SSF56519">
    <property type="entry name" value="Penicillin binding protein dimerisation domain"/>
    <property type="match status" value="1"/>
</dbReference>
<dbReference type="InterPro" id="IPR005311">
    <property type="entry name" value="PBP_dimer"/>
</dbReference>